<evidence type="ECO:0000256" key="5">
    <source>
        <dbReference type="ARBA" id="ARBA00023004"/>
    </source>
</evidence>
<keyword evidence="5" id="KW-0408">Iron</keyword>
<dbReference type="PANTHER" id="PTHR43578:SF3">
    <property type="entry name" value="NADH-QUINONE OXIDOREDUCTASE SUBUNIT F"/>
    <property type="match status" value="1"/>
</dbReference>
<accession>A0A1Y5TQJ1</accession>
<keyword evidence="3" id="KW-0004">4Fe-4S</keyword>
<dbReference type="Gene3D" id="1.10.10.1590">
    <property type="entry name" value="NADH-quinone oxidoreductase subunit E"/>
    <property type="match status" value="1"/>
</dbReference>
<dbReference type="GO" id="GO:0051539">
    <property type="term" value="F:4 iron, 4 sulfur cluster binding"/>
    <property type="evidence" value="ECO:0007669"/>
    <property type="project" value="UniProtKB-KW"/>
</dbReference>
<evidence type="ECO:0000256" key="2">
    <source>
        <dbReference type="ARBA" id="ARBA00007523"/>
    </source>
</evidence>
<dbReference type="GO" id="GO:0010181">
    <property type="term" value="F:FMN binding"/>
    <property type="evidence" value="ECO:0007669"/>
    <property type="project" value="InterPro"/>
</dbReference>
<dbReference type="EC" id="1.6.5.11" evidence="8"/>
<dbReference type="InterPro" id="IPR011538">
    <property type="entry name" value="Nuo51_FMN-bd"/>
</dbReference>
<dbReference type="PROSITE" id="PS00645">
    <property type="entry name" value="COMPLEX1_51K_2"/>
    <property type="match status" value="1"/>
</dbReference>
<feature type="domain" description="NADH-ubiquinone oxidoreductase 51kDa subunit iron-sulphur binding" evidence="7">
    <location>
        <begin position="472"/>
        <end position="517"/>
    </location>
</feature>
<dbReference type="InterPro" id="IPR019575">
    <property type="entry name" value="Nuop51_4Fe4S-bd"/>
</dbReference>
<dbReference type="EMBL" id="FWFR01000003">
    <property type="protein sequence ID" value="SLN69693.1"/>
    <property type="molecule type" value="Genomic_DNA"/>
</dbReference>
<dbReference type="GO" id="GO:0008137">
    <property type="term" value="F:NADH dehydrogenase (ubiquinone) activity"/>
    <property type="evidence" value="ECO:0007669"/>
    <property type="project" value="InterPro"/>
</dbReference>
<dbReference type="Gene3D" id="1.20.1440.230">
    <property type="entry name" value="NADH-ubiquinone oxidoreductase 51kDa subunit, iron-sulphur binding domain"/>
    <property type="match status" value="1"/>
</dbReference>
<name>A0A1Y5TQJ1_9PROT</name>
<dbReference type="PROSITE" id="PS00644">
    <property type="entry name" value="COMPLEX1_51K_1"/>
    <property type="match status" value="1"/>
</dbReference>
<evidence type="ECO:0000256" key="4">
    <source>
        <dbReference type="ARBA" id="ARBA00022723"/>
    </source>
</evidence>
<evidence type="ECO:0000256" key="3">
    <source>
        <dbReference type="ARBA" id="ARBA00022485"/>
    </source>
</evidence>
<dbReference type="Gene3D" id="3.40.50.11540">
    <property type="entry name" value="NADH-ubiquinone oxidoreductase 51kDa subunit"/>
    <property type="match status" value="1"/>
</dbReference>
<dbReference type="GO" id="GO:0016491">
    <property type="term" value="F:oxidoreductase activity"/>
    <property type="evidence" value="ECO:0007669"/>
    <property type="project" value="UniProtKB-KW"/>
</dbReference>
<dbReference type="InterPro" id="IPR036249">
    <property type="entry name" value="Thioredoxin-like_sf"/>
</dbReference>
<dbReference type="AlphaFoldDB" id="A0A1Y5TQJ1"/>
<dbReference type="InterPro" id="IPR037207">
    <property type="entry name" value="Nuop51_4Fe4S-bd_sf"/>
</dbReference>
<gene>
    <name evidence="8" type="primary">nuoF_2</name>
    <name evidence="8" type="ORF">OCH7691_03223</name>
</gene>
<dbReference type="InterPro" id="IPR037225">
    <property type="entry name" value="Nuo51_FMN-bd_sf"/>
</dbReference>
<organism evidence="8 9">
    <name type="scientific">Oceanibacterium hippocampi</name>
    <dbReference type="NCBI Taxonomy" id="745714"/>
    <lineage>
        <taxon>Bacteria</taxon>
        <taxon>Pseudomonadati</taxon>
        <taxon>Pseudomonadota</taxon>
        <taxon>Alphaproteobacteria</taxon>
        <taxon>Sneathiellales</taxon>
        <taxon>Sneathiellaceae</taxon>
        <taxon>Oceanibacterium</taxon>
    </lineage>
</organism>
<dbReference type="InParanoid" id="A0A1Y5TQJ1"/>
<keyword evidence="4" id="KW-0479">Metal-binding</keyword>
<dbReference type="Gene3D" id="3.40.30.10">
    <property type="entry name" value="Glutaredoxin"/>
    <property type="match status" value="1"/>
</dbReference>
<dbReference type="SUPFAM" id="SSF142019">
    <property type="entry name" value="Nqo1 FMN-binding domain-like"/>
    <property type="match status" value="1"/>
</dbReference>
<dbReference type="Pfam" id="PF10589">
    <property type="entry name" value="NADH_4Fe-4S"/>
    <property type="match status" value="1"/>
</dbReference>
<evidence type="ECO:0000259" key="7">
    <source>
        <dbReference type="SMART" id="SM00928"/>
    </source>
</evidence>
<dbReference type="InterPro" id="IPR001949">
    <property type="entry name" value="NADH-UbQ_OxRdtase_51kDa_CS"/>
</dbReference>
<dbReference type="SUPFAM" id="SSF142984">
    <property type="entry name" value="Nqo1 middle domain-like"/>
    <property type="match status" value="1"/>
</dbReference>
<dbReference type="InterPro" id="IPR041921">
    <property type="entry name" value="NuoE_N"/>
</dbReference>
<evidence type="ECO:0000256" key="6">
    <source>
        <dbReference type="ARBA" id="ARBA00023014"/>
    </source>
</evidence>
<dbReference type="PANTHER" id="PTHR43578">
    <property type="entry name" value="NADH-QUINONE OXIDOREDUCTASE SUBUNIT F"/>
    <property type="match status" value="1"/>
</dbReference>
<evidence type="ECO:0000256" key="1">
    <source>
        <dbReference type="ARBA" id="ARBA00001917"/>
    </source>
</evidence>
<dbReference type="SUPFAM" id="SSF140490">
    <property type="entry name" value="Nqo1C-terminal domain-like"/>
    <property type="match status" value="1"/>
</dbReference>
<dbReference type="SMART" id="SM00928">
    <property type="entry name" value="NADH_4Fe-4S"/>
    <property type="match status" value="1"/>
</dbReference>
<dbReference type="SUPFAM" id="SSF52833">
    <property type="entry name" value="Thioredoxin-like"/>
    <property type="match status" value="1"/>
</dbReference>
<comment type="similarity">
    <text evidence="2">Belongs to the complex I 51 kDa subunit family.</text>
</comment>
<proteinExistence type="inferred from homology"/>
<evidence type="ECO:0000313" key="8">
    <source>
        <dbReference type="EMBL" id="SLN69693.1"/>
    </source>
</evidence>
<dbReference type="Proteomes" id="UP000193200">
    <property type="component" value="Unassembled WGS sequence"/>
</dbReference>
<keyword evidence="6" id="KW-0411">Iron-sulfur</keyword>
<keyword evidence="8" id="KW-0560">Oxidoreductase</keyword>
<reference evidence="8 9" key="1">
    <citation type="submission" date="2017-03" db="EMBL/GenBank/DDBJ databases">
        <authorList>
            <person name="Afonso C.L."/>
            <person name="Miller P.J."/>
            <person name="Scott M.A."/>
            <person name="Spackman E."/>
            <person name="Goraichik I."/>
            <person name="Dimitrov K.M."/>
            <person name="Suarez D.L."/>
            <person name="Swayne D.E."/>
        </authorList>
    </citation>
    <scope>NUCLEOTIDE SEQUENCE [LARGE SCALE GENOMIC DNA]</scope>
    <source>
        <strain evidence="8 9">CECT 7691</strain>
    </source>
</reference>
<dbReference type="Pfam" id="PF01257">
    <property type="entry name" value="2Fe-2S_thioredx"/>
    <property type="match status" value="1"/>
</dbReference>
<dbReference type="FunFam" id="3.10.20.600:FF:000006">
    <property type="entry name" value="Formate dehydrogenase, beta subunit"/>
    <property type="match status" value="1"/>
</dbReference>
<protein>
    <submittedName>
        <fullName evidence="8">NADH-quinone oxidoreductase subunit F</fullName>
        <ecNumber evidence="8">1.6.5.11</ecNumber>
    </submittedName>
</protein>
<dbReference type="Pfam" id="PF01512">
    <property type="entry name" value="Complex1_51K"/>
    <property type="match status" value="1"/>
</dbReference>
<dbReference type="GO" id="GO:0046872">
    <property type="term" value="F:metal ion binding"/>
    <property type="evidence" value="ECO:0007669"/>
    <property type="project" value="UniProtKB-KW"/>
</dbReference>
<dbReference type="Gene3D" id="3.10.20.600">
    <property type="match status" value="1"/>
</dbReference>
<evidence type="ECO:0000313" key="9">
    <source>
        <dbReference type="Proteomes" id="UP000193200"/>
    </source>
</evidence>
<sequence>MQERGRQARPEDRNDVRALLVDDPRRPDLLIEYLHRIQDRYGRLAAGHLAALAEEMRLSLSEVYEVATFYHNFDVVTDETAKPVALTIRVCDSLSCALAGAAGLQEALVRRYGGSLRVTHAACMGRCDMAPVVRVGGETYVERATADSAAAATEVALKGEAPPALPDYPDLVRYRADGGYRLLESCRSGTLSFETLVERLEKSGLRGLGGAGFPTGRKWRFVRQEPGPRLVAVNADESEPGTFKDRHFLLSDPHRMLEGILIAAWAMEADEAYIFLRDEYADARAILTREIAALEQAGLAGGTRIILRRGAGAYICGEESAMLESLEGKRALPRHKPPFPSQVGLFGRPTLINNVETLFWVRDIVEKGPDWFAEGGRNGSKGFRSFSVSGRVREPGVKIAPAGITARELIDEFCGGMADGKVLKGYLPGGASGGILPASMADLPLDFGTLEAHGCFIGSAAVIVLAEGDDIADVARNLMEFFEDESCGQCTPCRVGAEKTLALMAAERWDRPLLGEVARCMTDASICGLGQAAPNGLLSLFRYFPEDVR</sequence>
<comment type="cofactor">
    <cofactor evidence="1">
        <name>FMN</name>
        <dbReference type="ChEBI" id="CHEBI:58210"/>
    </cofactor>
</comment>
<keyword evidence="9" id="KW-1185">Reference proteome</keyword>